<evidence type="ECO:0000313" key="5">
    <source>
        <dbReference type="Proteomes" id="UP000051562"/>
    </source>
</evidence>
<dbReference type="InterPro" id="IPR037050">
    <property type="entry name" value="DUF1254_sf"/>
</dbReference>
<keyword evidence="5" id="KW-1185">Reference proteome</keyword>
<dbReference type="PANTHER" id="PTHR36509:SF2">
    <property type="entry name" value="BLL3101 PROTEIN"/>
    <property type="match status" value="1"/>
</dbReference>
<dbReference type="EMBL" id="LMAR01000012">
    <property type="protein sequence ID" value="KQK31767.1"/>
    <property type="molecule type" value="Genomic_DNA"/>
</dbReference>
<dbReference type="Pfam" id="PF06863">
    <property type="entry name" value="DUF1254"/>
    <property type="match status" value="1"/>
</dbReference>
<organism evidence="3 5">
    <name type="scientific">Bosea thiooxidans</name>
    <dbReference type="NCBI Taxonomy" id="53254"/>
    <lineage>
        <taxon>Bacteria</taxon>
        <taxon>Pseudomonadati</taxon>
        <taxon>Pseudomonadota</taxon>
        <taxon>Alphaproteobacteria</taxon>
        <taxon>Hyphomicrobiales</taxon>
        <taxon>Boseaceae</taxon>
        <taxon>Bosea</taxon>
    </lineage>
</organism>
<dbReference type="SUPFAM" id="SSF160935">
    <property type="entry name" value="VPA0735-like"/>
    <property type="match status" value="1"/>
</dbReference>
<dbReference type="STRING" id="53254.SAMN05660750_01318"/>
<feature type="domain" description="DUF1214" evidence="1">
    <location>
        <begin position="353"/>
        <end position="463"/>
    </location>
</feature>
<dbReference type="AlphaFoldDB" id="A0A0Q3I9T7"/>
<accession>A0A0Q3I9T7</accession>
<dbReference type="InterPro" id="IPR010679">
    <property type="entry name" value="DUF1254"/>
</dbReference>
<dbReference type="PANTHER" id="PTHR36509">
    <property type="entry name" value="BLL3101 PROTEIN"/>
    <property type="match status" value="1"/>
</dbReference>
<dbReference type="InterPro" id="IPR037049">
    <property type="entry name" value="DUF1214_C_sf"/>
</dbReference>
<dbReference type="Gene3D" id="1.10.3360.10">
    <property type="entry name" value="VPA0735-like domain"/>
    <property type="match status" value="1"/>
</dbReference>
<evidence type="ECO:0000313" key="4">
    <source>
        <dbReference type="EMBL" id="SKB57201.1"/>
    </source>
</evidence>
<gene>
    <name evidence="3" type="ORF">ARD30_02475</name>
    <name evidence="4" type="ORF">SAMN05660750_01318</name>
</gene>
<keyword evidence="3" id="KW-0261">Viral envelope protein</keyword>
<dbReference type="InterPro" id="IPR006311">
    <property type="entry name" value="TAT_signal"/>
</dbReference>
<name>A0A0Q3I9T7_9HYPH</name>
<dbReference type="Proteomes" id="UP000190130">
    <property type="component" value="Unassembled WGS sequence"/>
</dbReference>
<dbReference type="EMBL" id="FUYX01000003">
    <property type="protein sequence ID" value="SKB57201.1"/>
    <property type="molecule type" value="Genomic_DNA"/>
</dbReference>
<dbReference type="RefSeq" id="WP_055726970.1">
    <property type="nucleotide sequence ID" value="NZ_FUYX01000003.1"/>
</dbReference>
<dbReference type="PROSITE" id="PS51318">
    <property type="entry name" value="TAT"/>
    <property type="match status" value="1"/>
</dbReference>
<reference evidence="3 5" key="1">
    <citation type="submission" date="2015-10" db="EMBL/GenBank/DDBJ databases">
        <title>Draft genome of Bosea thiooxidans.</title>
        <authorList>
            <person name="Wang X."/>
        </authorList>
    </citation>
    <scope>NUCLEOTIDE SEQUENCE [LARGE SCALE GENOMIC DNA]</scope>
    <source>
        <strain evidence="3 5">CGMCC 9174</strain>
    </source>
</reference>
<reference evidence="4 6" key="2">
    <citation type="submission" date="2017-02" db="EMBL/GenBank/DDBJ databases">
        <authorList>
            <person name="Peterson S.W."/>
        </authorList>
    </citation>
    <scope>NUCLEOTIDE SEQUENCE [LARGE SCALE GENOMIC DNA]</scope>
    <source>
        <strain evidence="4 6">DSM 9653</strain>
    </source>
</reference>
<dbReference type="OrthoDB" id="9777345at2"/>
<dbReference type="Pfam" id="PF06742">
    <property type="entry name" value="DUF1214"/>
    <property type="match status" value="1"/>
</dbReference>
<evidence type="ECO:0000313" key="6">
    <source>
        <dbReference type="Proteomes" id="UP000190130"/>
    </source>
</evidence>
<sequence length="480" mass="52746">MSKRNGQAEPPGPALSRREFLAGTAALLASGTGTALAQSPAPDDARAIAREATIYGFPMIDNYRIQHSYFVDRGSPEFKAPWNTLVNNARVYTPDDKAIQTPNSDTPYSYVGADLRAEPLVFTVPAVEKGRYYALQFIDMYTFDFAYVGSRATGNGAGSYLLAGPRWQGRKPKGIKSVIRCETDLAFVLYRTQLFDPADIEKVKAIQAGYKVEPLSQFLGRPAPAAAPAIAFAKPLAPEQERNSLEAFGLLNFLLQFCPTHPSERALMARFAKIGIGPGKPFDANALVPEMRAALQQGMADGWKAFAEFKETQLDTGKKTSADGFGTRAFLKNDYMQRMSAAILGIYGNSKDEAIYPAYFLDSGKQKLEGANRYTLRFPPGQLPPVNAFWSLTMYEMPASLLYANALNRYLINSPMLPKLKRDADGGITLYIQNESPGAEREANWLPAPKGPFFAAMRLYWPKPAALTGKWKAPSIARVS</sequence>
<evidence type="ECO:0000259" key="2">
    <source>
        <dbReference type="Pfam" id="PF06863"/>
    </source>
</evidence>
<proteinExistence type="predicted"/>
<dbReference type="Proteomes" id="UP000051562">
    <property type="component" value="Unassembled WGS sequence"/>
</dbReference>
<evidence type="ECO:0000259" key="1">
    <source>
        <dbReference type="Pfam" id="PF06742"/>
    </source>
</evidence>
<feature type="domain" description="DUF1254" evidence="2">
    <location>
        <begin position="83"/>
        <end position="214"/>
    </location>
</feature>
<evidence type="ECO:0000313" key="3">
    <source>
        <dbReference type="EMBL" id="KQK31767.1"/>
    </source>
</evidence>
<dbReference type="Gene3D" id="2.60.40.1610">
    <property type="entry name" value="Domain of unknown function DUF1254"/>
    <property type="match status" value="1"/>
</dbReference>
<dbReference type="InterPro" id="IPR010621">
    <property type="entry name" value="DUF1214"/>
</dbReference>
<protein>
    <submittedName>
        <fullName evidence="3">Cell envelope protein</fullName>
    </submittedName>
</protein>
<dbReference type="Gene3D" id="2.60.120.600">
    <property type="entry name" value="Domain of unknown function DUF1214, C-terminal domain"/>
    <property type="match status" value="1"/>
</dbReference>
<keyword evidence="3" id="KW-0946">Virion</keyword>